<dbReference type="Proteomes" id="UP001365542">
    <property type="component" value="Unassembled WGS sequence"/>
</dbReference>
<protein>
    <recommendedName>
        <fullName evidence="4">Reverse transcriptase domain-containing protein</fullName>
    </recommendedName>
</protein>
<organism evidence="2 3">
    <name type="scientific">Orbilia ellipsospora</name>
    <dbReference type="NCBI Taxonomy" id="2528407"/>
    <lineage>
        <taxon>Eukaryota</taxon>
        <taxon>Fungi</taxon>
        <taxon>Dikarya</taxon>
        <taxon>Ascomycota</taxon>
        <taxon>Pezizomycotina</taxon>
        <taxon>Orbiliomycetes</taxon>
        <taxon>Orbiliales</taxon>
        <taxon>Orbiliaceae</taxon>
        <taxon>Orbilia</taxon>
    </lineage>
</organism>
<evidence type="ECO:0000256" key="1">
    <source>
        <dbReference type="SAM" id="MobiDB-lite"/>
    </source>
</evidence>
<accession>A0AAV9XJJ3</accession>
<feature type="region of interest" description="Disordered" evidence="1">
    <location>
        <begin position="209"/>
        <end position="258"/>
    </location>
</feature>
<name>A0AAV9XJJ3_9PEZI</name>
<dbReference type="AlphaFoldDB" id="A0AAV9XJJ3"/>
<reference evidence="2 3" key="1">
    <citation type="submission" date="2019-10" db="EMBL/GenBank/DDBJ databases">
        <authorList>
            <person name="Palmer J.M."/>
        </authorList>
    </citation>
    <scope>NUCLEOTIDE SEQUENCE [LARGE SCALE GENOMIC DNA]</scope>
    <source>
        <strain evidence="2 3">TWF694</strain>
    </source>
</reference>
<dbReference type="PANTHER" id="PTHR37015">
    <property type="entry name" value="REVERSE TRANSCRIPTASE DOMAIN-CONTAINING PROTEIN"/>
    <property type="match status" value="1"/>
</dbReference>
<sequence>MDNTKSAHVNAIAETRHLVTGVKLEELYKRNGEIGKHLVPILKRLEEASTEKEKLQILIEERAKLLKKDVNIDTQFFEHFDSSSDVLAMSKIDPTISDAVFKHTRVRAEESICRQLNKSKYATLFSSIFQEWMTFEGKSAIPNLEDDDADDIKTPKSDEDSTVEFPISRPEKVAQMEELQKIIFAPNPIAKPEEYIKYLEELFKEAEEDAKKNAPKKPTLDLSLDDDDIFRDDEVMPEPGDEDGEGKTNSTDSDPDNYLHNYVSRHESFKLKNLRNTIGRYGGTLRKHERLQKLDVKQAIHGLVSGELLTEAKKTACKEILLSDVILEEIAMVLTLRLREIENWKYADPAIQLNFRRHLNGKYRCYADEPLLDAIFLQWIGVKWGMELRRVLEILHQSASWARPKDPIDAARQEVRTMMIPREEKKISLDSIATQRKKFMKEFFLTLLPESIYDFRAYNEDGQLADQEKKDNEKIRRARNEELKQMLLQRLLIDRQYSEAINPGKQFTVVQADAYRFAQSQSHEIILALMKFIGVPKTWLKFFETFLKLPALVGGWTSPRESKRGVPISHPLGLVFGEVQLFFMEFAVNRATGGRLGVFRMHDDFWWWGSDEKECEVAWKTIGQYSALAGTEWNLEKSGCVRMSAKPTNIDISGSTLPSGDISWGFIKLGSEGVWKIKDDEVDKHIKEMKIQMDSQKSILGLIDAYNRYMKFFVRNFGKPARVFGKQHVEQIVTAVNKINASIIPSEYNGDFVSYIKSIVKSRFGHELTEEPLTAWILMPVTHGGLGVRNVLFDINPILRAYTFEEEDHEASKKYDDLYHPRTFKRCLKKDKIEYETAKEAWLKRARPIKGAWENDIPDEWFDGMEEWLASRDTARSSRRRRQQHPFLTFEEFILGRQNKFTYWGEVWSELSETPNSTRRFQFPDRISKALLASTICTHDSNWLKPNYDKTSPYWRSFLLSFGEQLLDAFGDFKLVDEGRLPVAMIDIYTNLKTKWDQ</sequence>
<evidence type="ECO:0000313" key="2">
    <source>
        <dbReference type="EMBL" id="KAK6542258.1"/>
    </source>
</evidence>
<feature type="region of interest" description="Disordered" evidence="1">
    <location>
        <begin position="143"/>
        <end position="163"/>
    </location>
</feature>
<evidence type="ECO:0000313" key="3">
    <source>
        <dbReference type="Proteomes" id="UP001365542"/>
    </source>
</evidence>
<comment type="caution">
    <text evidence="2">The sequence shown here is derived from an EMBL/GenBank/DDBJ whole genome shotgun (WGS) entry which is preliminary data.</text>
</comment>
<proteinExistence type="predicted"/>
<keyword evidence="3" id="KW-1185">Reference proteome</keyword>
<evidence type="ECO:0008006" key="4">
    <source>
        <dbReference type="Google" id="ProtNLM"/>
    </source>
</evidence>
<feature type="compositionally biased region" description="Acidic residues" evidence="1">
    <location>
        <begin position="223"/>
        <end position="244"/>
    </location>
</feature>
<gene>
    <name evidence="2" type="ORF">TWF694_006220</name>
</gene>
<dbReference type="EMBL" id="JAVHJO010000002">
    <property type="protein sequence ID" value="KAK6542258.1"/>
    <property type="molecule type" value="Genomic_DNA"/>
</dbReference>
<dbReference type="PANTHER" id="PTHR37015:SF2">
    <property type="entry name" value="REVERSE TRANSCRIPTASE DOMAIN-CONTAINING PROTEIN"/>
    <property type="match status" value="1"/>
</dbReference>